<dbReference type="SUPFAM" id="SSF63829">
    <property type="entry name" value="Calcium-dependent phosphotriesterase"/>
    <property type="match status" value="1"/>
</dbReference>
<dbReference type="InterPro" id="IPR008557">
    <property type="entry name" value="PhoX"/>
</dbReference>
<feature type="chain" id="PRO_5004731312" evidence="1">
    <location>
        <begin position="26"/>
        <end position="484"/>
    </location>
</feature>
<dbReference type="Gene3D" id="2.120.10.30">
    <property type="entry name" value="TolB, C-terminal domain"/>
    <property type="match status" value="1"/>
</dbReference>
<dbReference type="STRING" id="1116472.MGMO_72c00110"/>
<sequence>MNNNLLRTRLALAIGMALASNSVFADGTRFSDFTPLSASAGPTTDESAPITLGNLNFNQVSIADRHTQMDAGKPNGTNELLNPAAWDMNTLNETGRYKGRFLFTVFEGDIAGIQRHDLRMGVTDTIWQSQSNHESFDPSFWTPWGTFITAEESWETVATGHTGPNGRLFEMKNPLTAPAILNPLTPASNDGANLVHQNVIPRTSHEGIQFDKEGNMYFIDELGLGGLEPDGGSIYKYVPKARMAKVLAGKADYFAAGQTFVLRVGDGNTPNATGAYNWVAITDENGAGLPGALTFVDPLNGGVTSVDARNTTNLAAFKGTGYQRPEDLQIQTIRDKEYLYVATTTTGEVYRLDLKAKTISVFANQSSIDLATGVAVGTALRSPDNLALDHDGNIYIVEDRNGGSDDDIWFAKDLNKDGDLLDAGEGIGRWASNGTPGSEFSGLYFDPFNKRRAWVNIQHPTSGNDRTIEITIPHEKNENEGDDE</sequence>
<dbReference type="InterPro" id="IPR011042">
    <property type="entry name" value="6-blade_b-propeller_TolB-like"/>
</dbReference>
<proteinExistence type="predicted"/>
<dbReference type="RefSeq" id="WP_023494878.1">
    <property type="nucleotide sequence ID" value="NZ_AYLO01000069.1"/>
</dbReference>
<keyword evidence="3" id="KW-1185">Reference proteome</keyword>
<evidence type="ECO:0000313" key="2">
    <source>
        <dbReference type="EMBL" id="ESS72090.1"/>
    </source>
</evidence>
<gene>
    <name evidence="2" type="ORF">MGMO_72c00110</name>
</gene>
<evidence type="ECO:0000256" key="1">
    <source>
        <dbReference type="SAM" id="SignalP"/>
    </source>
</evidence>
<dbReference type="EMBL" id="AYLO01000069">
    <property type="protein sequence ID" value="ESS72090.1"/>
    <property type="molecule type" value="Genomic_DNA"/>
</dbReference>
<dbReference type="Proteomes" id="UP000017842">
    <property type="component" value="Unassembled WGS sequence"/>
</dbReference>
<comment type="caution">
    <text evidence="2">The sequence shown here is derived from an EMBL/GenBank/DDBJ whole genome shotgun (WGS) entry which is preliminary data.</text>
</comment>
<dbReference type="OrthoDB" id="9801383at2"/>
<dbReference type="Pfam" id="PF05787">
    <property type="entry name" value="PhoX"/>
    <property type="match status" value="1"/>
</dbReference>
<dbReference type="PANTHER" id="PTHR35399:SF2">
    <property type="entry name" value="DUF839 DOMAIN-CONTAINING PROTEIN"/>
    <property type="match status" value="1"/>
</dbReference>
<protein>
    <submittedName>
        <fullName evidence="2">Putative exosortase interaction domain-containing protein</fullName>
    </submittedName>
</protein>
<accession>V5BFN6</accession>
<name>V5BFN6_9GAMM</name>
<dbReference type="PATRIC" id="fig|1116472.3.peg.2123"/>
<feature type="signal peptide" evidence="1">
    <location>
        <begin position="1"/>
        <end position="25"/>
    </location>
</feature>
<dbReference type="AlphaFoldDB" id="V5BFN6"/>
<reference evidence="2 3" key="1">
    <citation type="journal article" date="2013" name="Genome Announc.">
        <title>Draft Genome Sequence of the Methanotrophic Gammaproteobacterium Methyloglobulus morosus DSM 22980 Strain KoM1.</title>
        <authorList>
            <person name="Poehlein A."/>
            <person name="Deutzmann J.S."/>
            <person name="Daniel R."/>
            <person name="Simeonova D.D."/>
        </authorList>
    </citation>
    <scope>NUCLEOTIDE SEQUENCE [LARGE SCALE GENOMIC DNA]</scope>
    <source>
        <strain evidence="2 3">KoM1</strain>
    </source>
</reference>
<organism evidence="2 3">
    <name type="scientific">Methyloglobulus morosus KoM1</name>
    <dbReference type="NCBI Taxonomy" id="1116472"/>
    <lineage>
        <taxon>Bacteria</taxon>
        <taxon>Pseudomonadati</taxon>
        <taxon>Pseudomonadota</taxon>
        <taxon>Gammaproteobacteria</taxon>
        <taxon>Methylococcales</taxon>
        <taxon>Methylococcaceae</taxon>
        <taxon>Methyloglobulus</taxon>
    </lineage>
</organism>
<evidence type="ECO:0000313" key="3">
    <source>
        <dbReference type="Proteomes" id="UP000017842"/>
    </source>
</evidence>
<keyword evidence="1" id="KW-0732">Signal</keyword>
<dbReference type="PANTHER" id="PTHR35399">
    <property type="entry name" value="SLR8030 PROTEIN"/>
    <property type="match status" value="1"/>
</dbReference>
<dbReference type="eggNOG" id="COG3211">
    <property type="taxonomic scope" value="Bacteria"/>
</dbReference>